<dbReference type="CDD" id="cd17934">
    <property type="entry name" value="DEXXQc_Upf1-like"/>
    <property type="match status" value="1"/>
</dbReference>
<dbReference type="InterPro" id="IPR024402">
    <property type="entry name" value="DUF2726"/>
</dbReference>
<name>A0A9D2F1V9_9FIRM</name>
<evidence type="ECO:0000259" key="2">
    <source>
        <dbReference type="Pfam" id="PF13086"/>
    </source>
</evidence>
<evidence type="ECO:0000313" key="5">
    <source>
        <dbReference type="Proteomes" id="UP000824031"/>
    </source>
</evidence>
<dbReference type="PANTHER" id="PTHR10887">
    <property type="entry name" value="DNA2/NAM7 HELICASE FAMILY"/>
    <property type="match status" value="1"/>
</dbReference>
<dbReference type="SUPFAM" id="SSF52540">
    <property type="entry name" value="P-loop containing nucleoside triphosphate hydrolases"/>
    <property type="match status" value="1"/>
</dbReference>
<evidence type="ECO:0000313" key="4">
    <source>
        <dbReference type="EMBL" id="HIZ47637.1"/>
    </source>
</evidence>
<dbReference type="Pfam" id="PF13086">
    <property type="entry name" value="AAA_11"/>
    <property type="match status" value="1"/>
</dbReference>
<dbReference type="EMBL" id="DXBO01000033">
    <property type="protein sequence ID" value="HIZ47637.1"/>
    <property type="molecule type" value="Genomic_DNA"/>
</dbReference>
<dbReference type="AlphaFoldDB" id="A0A9D2F1V9"/>
<reference evidence="4" key="1">
    <citation type="journal article" date="2021" name="PeerJ">
        <title>Extensive microbial diversity within the chicken gut microbiome revealed by metagenomics and culture.</title>
        <authorList>
            <person name="Gilroy R."/>
            <person name="Ravi A."/>
            <person name="Getino M."/>
            <person name="Pursley I."/>
            <person name="Horton D.L."/>
            <person name="Alikhan N.F."/>
            <person name="Baker D."/>
            <person name="Gharbi K."/>
            <person name="Hall N."/>
            <person name="Watson M."/>
            <person name="Adriaenssens E.M."/>
            <person name="Foster-Nyarko E."/>
            <person name="Jarju S."/>
            <person name="Secka A."/>
            <person name="Antonio M."/>
            <person name="Oren A."/>
            <person name="Chaudhuri R.R."/>
            <person name="La Ragione R."/>
            <person name="Hildebrand F."/>
            <person name="Pallen M.J."/>
        </authorList>
    </citation>
    <scope>NUCLEOTIDE SEQUENCE</scope>
    <source>
        <strain evidence="4">3436</strain>
    </source>
</reference>
<dbReference type="InterPro" id="IPR041679">
    <property type="entry name" value="DNA2/NAM7-like_C"/>
</dbReference>
<dbReference type="Pfam" id="PF13087">
    <property type="entry name" value="AAA_12"/>
    <property type="match status" value="1"/>
</dbReference>
<evidence type="ECO:0000259" key="1">
    <source>
        <dbReference type="Pfam" id="PF10881"/>
    </source>
</evidence>
<dbReference type="Gene3D" id="3.40.50.300">
    <property type="entry name" value="P-loop containing nucleotide triphosphate hydrolases"/>
    <property type="match status" value="2"/>
</dbReference>
<evidence type="ECO:0000259" key="3">
    <source>
        <dbReference type="Pfam" id="PF13087"/>
    </source>
</evidence>
<dbReference type="InterPro" id="IPR027417">
    <property type="entry name" value="P-loop_NTPase"/>
</dbReference>
<dbReference type="InterPro" id="IPR047187">
    <property type="entry name" value="SF1_C_Upf1"/>
</dbReference>
<organism evidence="4 5">
    <name type="scientific">Candidatus Gemmiger excrementavium</name>
    <dbReference type="NCBI Taxonomy" id="2838608"/>
    <lineage>
        <taxon>Bacteria</taxon>
        <taxon>Bacillati</taxon>
        <taxon>Bacillota</taxon>
        <taxon>Clostridia</taxon>
        <taxon>Eubacteriales</taxon>
        <taxon>Gemmiger</taxon>
    </lineage>
</organism>
<dbReference type="Proteomes" id="UP000824031">
    <property type="component" value="Unassembled WGS sequence"/>
</dbReference>
<dbReference type="InterPro" id="IPR045055">
    <property type="entry name" value="DNA2/NAM7-like"/>
</dbReference>
<dbReference type="PANTHER" id="PTHR10887:SF495">
    <property type="entry name" value="HELICASE SENATAXIN ISOFORM X1-RELATED"/>
    <property type="match status" value="1"/>
</dbReference>
<comment type="caution">
    <text evidence="4">The sequence shown here is derived from an EMBL/GenBank/DDBJ whole genome shotgun (WGS) entry which is preliminary data.</text>
</comment>
<feature type="domain" description="DNA2/NAM7 helicase-like C-terminal" evidence="3">
    <location>
        <begin position="676"/>
        <end position="835"/>
    </location>
</feature>
<dbReference type="Pfam" id="PF10881">
    <property type="entry name" value="DUF2726"/>
    <property type="match status" value="1"/>
</dbReference>
<dbReference type="Gene3D" id="3.40.960.10">
    <property type="entry name" value="VSR Endonuclease"/>
    <property type="match status" value="1"/>
</dbReference>
<reference evidence="4" key="2">
    <citation type="submission" date="2021-04" db="EMBL/GenBank/DDBJ databases">
        <authorList>
            <person name="Gilroy R."/>
        </authorList>
    </citation>
    <scope>NUCLEOTIDE SEQUENCE</scope>
    <source>
        <strain evidence="4">3436</strain>
    </source>
</reference>
<dbReference type="CDD" id="cd18808">
    <property type="entry name" value="SF1_C_Upf1"/>
    <property type="match status" value="1"/>
</dbReference>
<gene>
    <name evidence="4" type="ORF">H9810_02815</name>
</gene>
<feature type="domain" description="DUF2726" evidence="1">
    <location>
        <begin position="929"/>
        <end position="998"/>
    </location>
</feature>
<protein>
    <submittedName>
        <fullName evidence="4">AAA family ATPase</fullName>
    </submittedName>
</protein>
<dbReference type="GO" id="GO:0004386">
    <property type="term" value="F:helicase activity"/>
    <property type="evidence" value="ECO:0007669"/>
    <property type="project" value="InterPro"/>
</dbReference>
<proteinExistence type="predicted"/>
<feature type="domain" description="DNA2/NAM7 helicase helicase" evidence="2">
    <location>
        <begin position="330"/>
        <end position="639"/>
    </location>
</feature>
<dbReference type="InterPro" id="IPR041677">
    <property type="entry name" value="DNA2/NAM7_AAA_11"/>
</dbReference>
<accession>A0A9D2F1V9</accession>
<sequence>MTGVYAAVFKAIHEGKWLTIEYRNRNEQTTRYWIAIRELRLPRGVLVVDGLHLGQLTVQELSIYLDRIRSAELVEGSWCPVNEALVADIEENPNRYAVFFSSPVNLRVLDYLAACNRLDSVPYKTDYALIRRLDGDSFSGGRLPLNDAQFREIVENFQQRTQGPAGRNLHIQQLGLNLISVDTPKGLYVLAYRPLVLDVKKRELRAQDEIVLCREFTIQGDKVSLRKFLDPEDYALLDRPEQNLERIKDRITANNPQLRGVNDMPYLVAIGRDVHVDLDYEYRGILDLYDSDREDGKSGPTPPIRAFFGEMTTRPRRRKSFPLALLNRRINLDQLLAINSAMRYPLTYVQGPPGTGKTNTIVNTLVTAFFNERTVLFASYNNHPIDGVVEKLQNLTYRGRTIPFPILRLGNSERTAAALDTIRRLYDQCRKLKVYEKALDRNHAQRAERAKQLTALLERYEKILDLREREATIHRLLEARSHLNFQYELQGAQLPALQKELAKLGTVTTEDALALLDRNEEELYQYLNFTSARYILRLREPKYEDLMEIVNSPEEPQDKVIAFNRYLSEPENLKKLLRVFPIIATTCISAHRLGKPEPVFDMVIMDEASQCNTAMSLVPILRGNSLMLVGDPQQLSPVIVLDPKDNETLRRRYRVTQEYDYIANSIYKCFLACDAISDEVLLSWHYRCHPRIIQFNNKKYYNNKLHVASKVESDKPLVYVEIPNDTTDEKNTAPAEVDMIRRYLDKYPQRSVGIITPFARQRECIEDLLKMRGYANASCGTVHAFQGDEKDVVIFSLAVTDRTRPETYKWLKDNKELINVATSRAREQLVVLSNQAQLDRLHAGQAGSDDLYELVQYVKSHGTSRVTAKPAASRALGIKPYSTKTEDAFLENLNHALDNAFLDGRRCTVRREVAISQVFVDNPSCVDLFYTGRFDFVVYERQGGRLMPILAIELDGKEHRGDPAVQARDRKKEAICREHGFELIRVENSYARRYHYIKEILIRYFGGR</sequence>